<name>A0A2M4B5P5_9DIPT</name>
<evidence type="ECO:0000313" key="1">
    <source>
        <dbReference type="EMBL" id="MBW48337.1"/>
    </source>
</evidence>
<dbReference type="AlphaFoldDB" id="A0A2M4B5P5"/>
<dbReference type="EMBL" id="GGFK01015016">
    <property type="protein sequence ID" value="MBW48337.1"/>
    <property type="molecule type" value="Transcribed_RNA"/>
</dbReference>
<accession>A0A2M4B5P5</accession>
<proteinExistence type="predicted"/>
<protein>
    <submittedName>
        <fullName evidence="1">Putative secreted protein</fullName>
    </submittedName>
</protein>
<organism evidence="1">
    <name type="scientific">Anopheles triannulatus</name>
    <dbReference type="NCBI Taxonomy" id="58253"/>
    <lineage>
        <taxon>Eukaryota</taxon>
        <taxon>Metazoa</taxon>
        <taxon>Ecdysozoa</taxon>
        <taxon>Arthropoda</taxon>
        <taxon>Hexapoda</taxon>
        <taxon>Insecta</taxon>
        <taxon>Pterygota</taxon>
        <taxon>Neoptera</taxon>
        <taxon>Endopterygota</taxon>
        <taxon>Diptera</taxon>
        <taxon>Nematocera</taxon>
        <taxon>Culicoidea</taxon>
        <taxon>Culicidae</taxon>
        <taxon>Anophelinae</taxon>
        <taxon>Anopheles</taxon>
    </lineage>
</organism>
<reference evidence="1" key="1">
    <citation type="submission" date="2018-01" db="EMBL/GenBank/DDBJ databases">
        <title>An insight into the sialome of Amazonian anophelines.</title>
        <authorList>
            <person name="Ribeiro J.M."/>
            <person name="Scarpassa V."/>
            <person name="Calvo E."/>
        </authorList>
    </citation>
    <scope>NUCLEOTIDE SEQUENCE</scope>
    <source>
        <tissue evidence="1">Salivary glands</tissue>
    </source>
</reference>
<sequence>MMSRKVRLFPTLAASAAPTGAYEAPRFRVCPINFILRNLIVSSSRCWITWQHPGEPRAFHFGARRYDDVKIH</sequence>